<organism evidence="2 3">
    <name type="scientific">Phaeoacremonium minimum (strain UCR-PA7)</name>
    <name type="common">Esca disease fungus</name>
    <name type="synonym">Togninia minima</name>
    <dbReference type="NCBI Taxonomy" id="1286976"/>
    <lineage>
        <taxon>Eukaryota</taxon>
        <taxon>Fungi</taxon>
        <taxon>Dikarya</taxon>
        <taxon>Ascomycota</taxon>
        <taxon>Pezizomycotina</taxon>
        <taxon>Sordariomycetes</taxon>
        <taxon>Sordariomycetidae</taxon>
        <taxon>Togniniales</taxon>
        <taxon>Togniniaceae</taxon>
        <taxon>Phaeoacremonium</taxon>
    </lineage>
</organism>
<dbReference type="EMBL" id="KB932984">
    <property type="protein sequence ID" value="EOO01689.1"/>
    <property type="molecule type" value="Genomic_DNA"/>
</dbReference>
<dbReference type="GO" id="GO:0030686">
    <property type="term" value="C:90S preribosome"/>
    <property type="evidence" value="ECO:0007669"/>
    <property type="project" value="TreeGrafter"/>
</dbReference>
<dbReference type="HOGENOM" id="CLU_057568_0_1_1"/>
<feature type="region of interest" description="Disordered" evidence="1">
    <location>
        <begin position="1"/>
        <end position="31"/>
    </location>
</feature>
<gene>
    <name evidence="2" type="ORF">UCRPA7_2835</name>
</gene>
<dbReference type="KEGG" id="tmn:UCRPA7_2835"/>
<dbReference type="Proteomes" id="UP000014074">
    <property type="component" value="Unassembled WGS sequence"/>
</dbReference>
<keyword evidence="3" id="KW-1185">Reference proteome</keyword>
<dbReference type="RefSeq" id="XP_007913631.1">
    <property type="nucleotide sequence ID" value="XM_007915440.1"/>
</dbReference>
<dbReference type="PANTHER" id="PTHR24030">
    <property type="entry name" value="PROTEIN CMSS1"/>
    <property type="match status" value="1"/>
</dbReference>
<evidence type="ECO:0000313" key="2">
    <source>
        <dbReference type="EMBL" id="EOO01689.1"/>
    </source>
</evidence>
<dbReference type="PANTHER" id="PTHR24030:SF0">
    <property type="entry name" value="PROTEIN CMSS1"/>
    <property type="match status" value="1"/>
</dbReference>
<dbReference type="eggNOG" id="KOG3089">
    <property type="taxonomic scope" value="Eukaryota"/>
</dbReference>
<dbReference type="GeneID" id="19323124"/>
<dbReference type="Pfam" id="PF14617">
    <property type="entry name" value="CMS1"/>
    <property type="match status" value="1"/>
</dbReference>
<evidence type="ECO:0000256" key="1">
    <source>
        <dbReference type="SAM" id="MobiDB-lite"/>
    </source>
</evidence>
<proteinExistence type="predicted"/>
<accession>R8BQT0</accession>
<dbReference type="GO" id="GO:0005634">
    <property type="term" value="C:nucleus"/>
    <property type="evidence" value="ECO:0007669"/>
    <property type="project" value="TreeGrafter"/>
</dbReference>
<name>R8BQT0_PHAM7</name>
<dbReference type="InterPro" id="IPR032704">
    <property type="entry name" value="Cms1"/>
</dbReference>
<reference evidence="3" key="1">
    <citation type="journal article" date="2013" name="Genome Announc.">
        <title>Draft genome sequence of the ascomycete Phaeoacremonium aleophilum strain UCR-PA7, a causal agent of the esca disease complex in grapevines.</title>
        <authorList>
            <person name="Blanco-Ulate B."/>
            <person name="Rolshausen P."/>
            <person name="Cantu D."/>
        </authorList>
    </citation>
    <scope>NUCLEOTIDE SEQUENCE [LARGE SCALE GENOMIC DNA]</scope>
    <source>
        <strain evidence="3">UCR-PA7</strain>
    </source>
</reference>
<dbReference type="OrthoDB" id="1929311at2759"/>
<protein>
    <submittedName>
        <fullName evidence="2">Putative replication regulator protein</fullName>
    </submittedName>
</protein>
<dbReference type="AlphaFoldDB" id="R8BQT0"/>
<evidence type="ECO:0000313" key="3">
    <source>
        <dbReference type="Proteomes" id="UP000014074"/>
    </source>
</evidence>
<sequence length="248" mass="27695">MATTAPASAKAKKRKAQDDGGARKKRKSKYEEDESLLDLKAGVNTVFTFMDSQLLSDYVTKKTTKFGTDLSPVELSDLYISANAVKDTTSWQKLRTLSNLPDFLESFVKDPKELGEAPTKKGAPHTIIVTGAGIRAADIVRKYQKKGNSVAKLFAKHIKLDEAVDFLNRSRTGLGVGTPARLMDLLDNGALSVEHLKRIVVDASHIDQKKRGVMDMKDTMMPLAKWLARKEFKDRYTDEQKPLDLLFY</sequence>